<dbReference type="GO" id="GO:0008028">
    <property type="term" value="F:monocarboxylic acid transmembrane transporter activity"/>
    <property type="evidence" value="ECO:0007669"/>
    <property type="project" value="TreeGrafter"/>
</dbReference>
<keyword evidence="1" id="KW-0472">Membrane</keyword>
<feature type="transmembrane region" description="Helical" evidence="1">
    <location>
        <begin position="582"/>
        <end position="601"/>
    </location>
</feature>
<feature type="transmembrane region" description="Helical" evidence="1">
    <location>
        <begin position="517"/>
        <end position="539"/>
    </location>
</feature>
<reference evidence="3" key="1">
    <citation type="submission" date="2025-08" db="UniProtKB">
        <authorList>
            <consortium name="RefSeq"/>
        </authorList>
    </citation>
    <scope>IDENTIFICATION</scope>
    <source>
        <tissue evidence="3">Entire body</tissue>
    </source>
</reference>
<feature type="transmembrane region" description="Helical" evidence="1">
    <location>
        <begin position="490"/>
        <end position="511"/>
    </location>
</feature>
<protein>
    <submittedName>
        <fullName evidence="3">Monocarboxylate transporter 3-like</fullName>
    </submittedName>
</protein>
<dbReference type="PANTHER" id="PTHR11360">
    <property type="entry name" value="MONOCARBOXYLATE TRANSPORTER"/>
    <property type="match status" value="1"/>
</dbReference>
<proteinExistence type="predicted"/>
<dbReference type="SUPFAM" id="SSF103473">
    <property type="entry name" value="MFS general substrate transporter"/>
    <property type="match status" value="1"/>
</dbReference>
<keyword evidence="1" id="KW-1133">Transmembrane helix</keyword>
<dbReference type="STRING" id="224129.A0A1W4XGC8"/>
<feature type="transmembrane region" description="Helical" evidence="1">
    <location>
        <begin position="425"/>
        <end position="447"/>
    </location>
</feature>
<dbReference type="PANTHER" id="PTHR11360:SF238">
    <property type="entry name" value="SD10469P"/>
    <property type="match status" value="1"/>
</dbReference>
<feature type="transmembrane region" description="Helical" evidence="1">
    <location>
        <begin position="99"/>
        <end position="119"/>
    </location>
</feature>
<gene>
    <name evidence="3" type="primary">LOC108741196</name>
</gene>
<dbReference type="KEGG" id="apln:108741196"/>
<evidence type="ECO:0000256" key="1">
    <source>
        <dbReference type="SAM" id="Phobius"/>
    </source>
</evidence>
<feature type="transmembrane region" description="Helical" evidence="1">
    <location>
        <begin position="459"/>
        <end position="478"/>
    </location>
</feature>
<feature type="transmembrane region" description="Helical" evidence="1">
    <location>
        <begin position="186"/>
        <end position="207"/>
    </location>
</feature>
<organism evidence="2 3">
    <name type="scientific">Agrilus planipennis</name>
    <name type="common">Emerald ash borer</name>
    <name type="synonym">Agrilus marcopoli</name>
    <dbReference type="NCBI Taxonomy" id="224129"/>
    <lineage>
        <taxon>Eukaryota</taxon>
        <taxon>Metazoa</taxon>
        <taxon>Ecdysozoa</taxon>
        <taxon>Arthropoda</taxon>
        <taxon>Hexapoda</taxon>
        <taxon>Insecta</taxon>
        <taxon>Pterygota</taxon>
        <taxon>Neoptera</taxon>
        <taxon>Endopterygota</taxon>
        <taxon>Coleoptera</taxon>
        <taxon>Polyphaga</taxon>
        <taxon>Elateriformia</taxon>
        <taxon>Buprestoidea</taxon>
        <taxon>Buprestidae</taxon>
        <taxon>Agrilinae</taxon>
        <taxon>Agrilus</taxon>
    </lineage>
</organism>
<feature type="transmembrane region" description="Helical" evidence="1">
    <location>
        <begin position="125"/>
        <end position="151"/>
    </location>
</feature>
<feature type="transmembrane region" description="Helical" evidence="1">
    <location>
        <begin position="158"/>
        <end position="180"/>
    </location>
</feature>
<dbReference type="AlphaFoldDB" id="A0A1W4XGC8"/>
<dbReference type="Proteomes" id="UP000192223">
    <property type="component" value="Unplaced"/>
</dbReference>
<dbReference type="OrthoDB" id="6509908at2759"/>
<dbReference type="GeneID" id="108741196"/>
<sequence length="613" mass="66961">MSSNIRTTSRTKNETIPFETVIVIPPDGGWGWVIVAAAFICNMIIDGSLYTFGIFLDDIASTFDVPKTKIAVISSVLSGFYYLSGPFVCALTNTIGFRFVGMAGGFGAALAIFITSQWTVLWPVFVTHGFCCGIAFGMVYVPSVLVIGFYFERWRALATSLASTGSSVGIIAFPAVIKIALDGFTWRFQFCCLAGMFIVVGLCALTYKPLKSIKLEPPDNILPTIESRGTAQEGEGMSLTSKFSRLTSYHNKAYPTAADFYRESNVLKELSQETIGGSTSILNSNAVVSRSSLCSRLTKTSRGPFNCLQPVAEEDEKAGCCPCIQRCNCSRCICYKRRKEPIARPMYRDDIFYGASLNKLPQYTSATRGPSSVASQSTRVIDYHLSVTRVAAQRDVREKYSCCPYPVKRTLVTMLDVSILKSRSFLFLAISGFFTTLGVYVPFVYIVERAQQKGINSKNAYFLLSVMGMANAVGRIVIGVMASLPHFNALLVSFLMVFSGGIATLVSSVWHVYEWQIGFACVYGSSIACLSAMRTVVIVDLVKLENLTTALGVTLVFQGIAAIISMPTVAVIISAMDDDYDAAFYFGGSVVTLGAIFLIPIQLMHYKGRRNVV</sequence>
<dbReference type="RefSeq" id="XP_018331400.1">
    <property type="nucleotide sequence ID" value="XM_018475898.1"/>
</dbReference>
<keyword evidence="1" id="KW-0812">Transmembrane</keyword>
<dbReference type="InterPro" id="IPR036259">
    <property type="entry name" value="MFS_trans_sf"/>
</dbReference>
<dbReference type="InterPro" id="IPR050327">
    <property type="entry name" value="Proton-linked_MCT"/>
</dbReference>
<dbReference type="InterPro" id="IPR011701">
    <property type="entry name" value="MFS"/>
</dbReference>
<name>A0A1W4XGC8_AGRPL</name>
<feature type="transmembrane region" description="Helical" evidence="1">
    <location>
        <begin position="30"/>
        <end position="50"/>
    </location>
</feature>
<evidence type="ECO:0000313" key="3">
    <source>
        <dbReference type="RefSeq" id="XP_018331400.1"/>
    </source>
</evidence>
<accession>A0A1W4XGC8</accession>
<dbReference type="InParanoid" id="A0A1W4XGC8"/>
<feature type="transmembrane region" description="Helical" evidence="1">
    <location>
        <begin position="70"/>
        <end position="92"/>
    </location>
</feature>
<dbReference type="Pfam" id="PF07690">
    <property type="entry name" value="MFS_1"/>
    <property type="match status" value="1"/>
</dbReference>
<evidence type="ECO:0000313" key="2">
    <source>
        <dbReference type="Proteomes" id="UP000192223"/>
    </source>
</evidence>
<feature type="transmembrane region" description="Helical" evidence="1">
    <location>
        <begin position="551"/>
        <end position="576"/>
    </location>
</feature>
<dbReference type="Gene3D" id="1.20.1250.20">
    <property type="entry name" value="MFS general substrate transporter like domains"/>
    <property type="match status" value="2"/>
</dbReference>
<keyword evidence="2" id="KW-1185">Reference proteome</keyword>